<accession>A0AA46ACJ9</accession>
<sequence length="59" mass="6272">MILKIKYLSTAMVVLGIATSTVFGLTSQVENITTASQEPGWPAPGFESQEPGWPIPPLA</sequence>
<comment type="caution">
    <text evidence="2">The sequence shown here is derived from an EMBL/GenBank/DDBJ whole genome shotgun (WGS) entry which is preliminary data.</text>
</comment>
<name>A0AA46ACJ9_9BACL</name>
<evidence type="ECO:0000313" key="3">
    <source>
        <dbReference type="Proteomes" id="UP001157946"/>
    </source>
</evidence>
<keyword evidence="3" id="KW-1185">Reference proteome</keyword>
<feature type="region of interest" description="Disordered" evidence="1">
    <location>
        <begin position="35"/>
        <end position="59"/>
    </location>
</feature>
<organism evidence="2 3">
    <name type="scientific">Laceyella tengchongensis</name>
    <dbReference type="NCBI Taxonomy" id="574699"/>
    <lineage>
        <taxon>Bacteria</taxon>
        <taxon>Bacillati</taxon>
        <taxon>Bacillota</taxon>
        <taxon>Bacilli</taxon>
        <taxon>Bacillales</taxon>
        <taxon>Thermoactinomycetaceae</taxon>
        <taxon>Laceyella</taxon>
    </lineage>
</organism>
<evidence type="ECO:0008006" key="4">
    <source>
        <dbReference type="Google" id="ProtNLM"/>
    </source>
</evidence>
<gene>
    <name evidence="2" type="ORF">SAMN06265361_10122</name>
</gene>
<dbReference type="EMBL" id="FXTU01000001">
    <property type="protein sequence ID" value="SMP00244.1"/>
    <property type="molecule type" value="Genomic_DNA"/>
</dbReference>
<evidence type="ECO:0000256" key="1">
    <source>
        <dbReference type="SAM" id="MobiDB-lite"/>
    </source>
</evidence>
<proteinExistence type="predicted"/>
<evidence type="ECO:0000313" key="2">
    <source>
        <dbReference type="EMBL" id="SMP00244.1"/>
    </source>
</evidence>
<reference evidence="2" key="1">
    <citation type="submission" date="2017-05" db="EMBL/GenBank/DDBJ databases">
        <authorList>
            <person name="Varghese N."/>
            <person name="Submissions S."/>
        </authorList>
    </citation>
    <scope>NUCLEOTIDE SEQUENCE</scope>
    <source>
        <strain evidence="2">DSM 45262</strain>
    </source>
</reference>
<dbReference type="Proteomes" id="UP001157946">
    <property type="component" value="Unassembled WGS sequence"/>
</dbReference>
<protein>
    <recommendedName>
        <fullName evidence="4">Phosphatase</fullName>
    </recommendedName>
</protein>
<dbReference type="AlphaFoldDB" id="A0AA46ACJ9"/>